<feature type="region of interest" description="Disordered" evidence="1">
    <location>
        <begin position="237"/>
        <end position="256"/>
    </location>
</feature>
<dbReference type="Proteomes" id="UP001172457">
    <property type="component" value="Chromosome 2"/>
</dbReference>
<name>A0AA38WHU7_9ASTR</name>
<accession>A0AA38WHU7</accession>
<keyword evidence="3" id="KW-1185">Reference proteome</keyword>
<comment type="caution">
    <text evidence="2">The sequence shown here is derived from an EMBL/GenBank/DDBJ whole genome shotgun (WGS) entry which is preliminary data.</text>
</comment>
<evidence type="ECO:0000313" key="2">
    <source>
        <dbReference type="EMBL" id="KAJ9561467.1"/>
    </source>
</evidence>
<evidence type="ECO:0000256" key="1">
    <source>
        <dbReference type="SAM" id="MobiDB-lite"/>
    </source>
</evidence>
<gene>
    <name evidence="2" type="ORF">OSB04_006627</name>
</gene>
<evidence type="ECO:0000313" key="3">
    <source>
        <dbReference type="Proteomes" id="UP001172457"/>
    </source>
</evidence>
<organism evidence="2 3">
    <name type="scientific">Centaurea solstitialis</name>
    <name type="common">yellow star-thistle</name>
    <dbReference type="NCBI Taxonomy" id="347529"/>
    <lineage>
        <taxon>Eukaryota</taxon>
        <taxon>Viridiplantae</taxon>
        <taxon>Streptophyta</taxon>
        <taxon>Embryophyta</taxon>
        <taxon>Tracheophyta</taxon>
        <taxon>Spermatophyta</taxon>
        <taxon>Magnoliopsida</taxon>
        <taxon>eudicotyledons</taxon>
        <taxon>Gunneridae</taxon>
        <taxon>Pentapetalae</taxon>
        <taxon>asterids</taxon>
        <taxon>campanulids</taxon>
        <taxon>Asterales</taxon>
        <taxon>Asteraceae</taxon>
        <taxon>Carduoideae</taxon>
        <taxon>Cardueae</taxon>
        <taxon>Centaureinae</taxon>
        <taxon>Centaurea</taxon>
    </lineage>
</organism>
<dbReference type="EMBL" id="JARYMX010000002">
    <property type="protein sequence ID" value="KAJ9561467.1"/>
    <property type="molecule type" value="Genomic_DNA"/>
</dbReference>
<proteinExistence type="predicted"/>
<protein>
    <submittedName>
        <fullName evidence="2">Uncharacterized protein</fullName>
    </submittedName>
</protein>
<sequence length="256" mass="28304">MAPRFKARLKAYASNAFENHTSNKHAKLPTDDTAQAKIVFFDDAATMLFQTDCKAIIDQLGYTNPYALPEPLNIIKGQTKIFQLHFTRSSKAGDIGLVADVVFEEIVVVDEASQIQTYIINHAATSSATEKTPVTTTTELTSIAPASPARFHHDQLVSTPITPLSTLTTTPPTANPNAQTIKTRHCKQTSTRKQLFHTSSSDTYIFLKNTYNILYIVFAHCVAQEDDLPLKKQKTSVGLPDETMKGCTRARSTKKQ</sequence>
<dbReference type="AlphaFoldDB" id="A0AA38WHU7"/>
<reference evidence="2" key="1">
    <citation type="submission" date="2023-03" db="EMBL/GenBank/DDBJ databases">
        <title>Chromosome-scale reference genome and RAD-based genetic map of yellow starthistle (Centaurea solstitialis) reveal putative structural variation and QTLs associated with invader traits.</title>
        <authorList>
            <person name="Reatini B."/>
            <person name="Cang F.A."/>
            <person name="Jiang Q."/>
            <person name="Mckibben M.T.W."/>
            <person name="Barker M.S."/>
            <person name="Rieseberg L.H."/>
            <person name="Dlugosch K.M."/>
        </authorList>
    </citation>
    <scope>NUCLEOTIDE SEQUENCE</scope>
    <source>
        <strain evidence="2">CAN-66</strain>
        <tissue evidence="2">Leaf</tissue>
    </source>
</reference>